<dbReference type="AlphaFoldDB" id="C0ZLB3"/>
<organism evidence="1 2">
    <name type="scientific">Rhodococcus erythropolis (strain PR4 / NBRC 100887)</name>
    <dbReference type="NCBI Taxonomy" id="234621"/>
    <lineage>
        <taxon>Bacteria</taxon>
        <taxon>Bacillati</taxon>
        <taxon>Actinomycetota</taxon>
        <taxon>Actinomycetes</taxon>
        <taxon>Mycobacteriales</taxon>
        <taxon>Nocardiaceae</taxon>
        <taxon>Rhodococcus</taxon>
        <taxon>Rhodococcus erythropolis group</taxon>
    </lineage>
</organism>
<dbReference type="EMBL" id="AP008957">
    <property type="protein sequence ID" value="BAH30803.1"/>
    <property type="molecule type" value="Genomic_DNA"/>
</dbReference>
<dbReference type="KEGG" id="rer:RER_00950"/>
<protein>
    <submittedName>
        <fullName evidence="1">Uncharacterized protein</fullName>
    </submittedName>
</protein>
<evidence type="ECO:0000313" key="2">
    <source>
        <dbReference type="Proteomes" id="UP000002204"/>
    </source>
</evidence>
<proteinExistence type="predicted"/>
<reference evidence="1 2" key="2">
    <citation type="journal article" date="2006" name="Environ. Microbiol.">
        <title>Sequence analysis of three plasmids harboured in Rhodococcus erythropolis strain PR4.</title>
        <authorList>
            <person name="Sekine M."/>
            <person name="Tanikawa S."/>
            <person name="Omata S."/>
            <person name="Saito M."/>
            <person name="Fujisawa T."/>
            <person name="Tsukatani N."/>
            <person name="Tajima T."/>
            <person name="Sekigawa T."/>
            <person name="Kosugi H."/>
            <person name="Matsuo Y."/>
            <person name="Nishiko R."/>
            <person name="Imamura K."/>
            <person name="Ito M."/>
            <person name="Narita H."/>
            <person name="Tago S."/>
            <person name="Fujita N."/>
            <person name="Harayama S."/>
        </authorList>
    </citation>
    <scope>NUCLEOTIDE SEQUENCE [LARGE SCALE GENOMIC DNA]</scope>
    <source>
        <strain evidence="2">PR4 / NBRC 100887</strain>
    </source>
</reference>
<accession>C0ZLB3</accession>
<reference evidence="2" key="1">
    <citation type="submission" date="2005-03" db="EMBL/GenBank/DDBJ databases">
        <title>Comparison of the complete genome sequences of Rhodococcus erythropolis PR4 and Rhodococcus opacus B4.</title>
        <authorList>
            <person name="Takarada H."/>
            <person name="Sekine M."/>
            <person name="Hosoyama A."/>
            <person name="Yamada R."/>
            <person name="Fujisawa T."/>
            <person name="Omata S."/>
            <person name="Shimizu A."/>
            <person name="Tsukatani N."/>
            <person name="Tanikawa S."/>
            <person name="Fujita N."/>
            <person name="Harayama S."/>
        </authorList>
    </citation>
    <scope>NUCLEOTIDE SEQUENCE [LARGE SCALE GENOMIC DNA]</scope>
    <source>
        <strain evidence="2">PR4 / NBRC 100887</strain>
    </source>
</reference>
<dbReference type="HOGENOM" id="CLU_2002104_0_0_11"/>
<name>C0ZLB3_RHOE4</name>
<dbReference type="Proteomes" id="UP000002204">
    <property type="component" value="Chromosome"/>
</dbReference>
<sequence length="124" mass="13714">MRELFSGPLRSIYCRYIVDTSKKHRQSRRTTCTPHTTTQKCKNVASMAAEARIVDTVSVEDSMESAPRVASKTEQKDALKADAVAKVSADLVDPTSVDTAVLTSVKPAQRSVLRWVYSEVPLSR</sequence>
<gene>
    <name evidence="1" type="ordered locus">RER_00950</name>
</gene>
<evidence type="ECO:0000313" key="1">
    <source>
        <dbReference type="EMBL" id="BAH30803.1"/>
    </source>
</evidence>